<dbReference type="CDD" id="cd02022">
    <property type="entry name" value="DPCK"/>
    <property type="match status" value="1"/>
</dbReference>
<dbReference type="AlphaFoldDB" id="A0A1G5AL74"/>
<accession>A0A1G5AL74</accession>
<dbReference type="GO" id="GO:0005524">
    <property type="term" value="F:ATP binding"/>
    <property type="evidence" value="ECO:0007669"/>
    <property type="project" value="UniProtKB-UniRule"/>
</dbReference>
<dbReference type="Gene3D" id="3.40.50.300">
    <property type="entry name" value="P-loop containing nucleotide triphosphate hydrolases"/>
    <property type="match status" value="1"/>
</dbReference>
<protein>
    <recommendedName>
        <fullName evidence="5 6">Dephospho-CoA kinase</fullName>
        <ecNumber evidence="5 6">2.7.1.24</ecNumber>
    </recommendedName>
    <alternativeName>
        <fullName evidence="5">Dephosphocoenzyme A kinase</fullName>
    </alternativeName>
</protein>
<evidence type="ECO:0000256" key="2">
    <source>
        <dbReference type="ARBA" id="ARBA00022741"/>
    </source>
</evidence>
<feature type="binding site" evidence="5">
    <location>
        <begin position="11"/>
        <end position="16"/>
    </location>
    <ligand>
        <name>ATP</name>
        <dbReference type="ChEBI" id="CHEBI:30616"/>
    </ligand>
</feature>
<dbReference type="InterPro" id="IPR027417">
    <property type="entry name" value="P-loop_NTPase"/>
</dbReference>
<dbReference type="Proteomes" id="UP000198870">
    <property type="component" value="Unassembled WGS sequence"/>
</dbReference>
<dbReference type="UniPathway" id="UPA00241">
    <property type="reaction ID" value="UER00356"/>
</dbReference>
<dbReference type="HAMAP" id="MF_00376">
    <property type="entry name" value="Dephospho_CoA_kinase"/>
    <property type="match status" value="1"/>
</dbReference>
<keyword evidence="4 5" id="KW-0173">Coenzyme A biosynthesis</keyword>
<evidence type="ECO:0000313" key="7">
    <source>
        <dbReference type="EMBL" id="SCX78659.1"/>
    </source>
</evidence>
<keyword evidence="5" id="KW-0963">Cytoplasm</keyword>
<keyword evidence="3 5" id="KW-0067">ATP-binding</keyword>
<organism evidence="7 8">
    <name type="scientific">Desulfoluna spongiiphila</name>
    <dbReference type="NCBI Taxonomy" id="419481"/>
    <lineage>
        <taxon>Bacteria</taxon>
        <taxon>Pseudomonadati</taxon>
        <taxon>Thermodesulfobacteriota</taxon>
        <taxon>Desulfobacteria</taxon>
        <taxon>Desulfobacterales</taxon>
        <taxon>Desulfolunaceae</taxon>
        <taxon>Desulfoluna</taxon>
    </lineage>
</organism>
<evidence type="ECO:0000313" key="8">
    <source>
        <dbReference type="Proteomes" id="UP000198870"/>
    </source>
</evidence>
<dbReference type="STRING" id="419481.SAMN05216233_101278"/>
<comment type="similarity">
    <text evidence="1 5">Belongs to the CoaE family.</text>
</comment>
<gene>
    <name evidence="5" type="primary">coaE</name>
    <name evidence="7" type="ORF">SAMN05216233_101278</name>
</gene>
<comment type="subcellular location">
    <subcellularLocation>
        <location evidence="5">Cytoplasm</location>
    </subcellularLocation>
</comment>
<evidence type="ECO:0000256" key="5">
    <source>
        <dbReference type="HAMAP-Rule" id="MF_00376"/>
    </source>
</evidence>
<evidence type="ECO:0000256" key="1">
    <source>
        <dbReference type="ARBA" id="ARBA00009018"/>
    </source>
</evidence>
<dbReference type="Pfam" id="PF01121">
    <property type="entry name" value="CoaE"/>
    <property type="match status" value="1"/>
</dbReference>
<keyword evidence="5" id="KW-0808">Transferase</keyword>
<dbReference type="NCBIfam" id="TIGR00152">
    <property type="entry name" value="dephospho-CoA kinase"/>
    <property type="match status" value="1"/>
</dbReference>
<evidence type="ECO:0000256" key="3">
    <source>
        <dbReference type="ARBA" id="ARBA00022840"/>
    </source>
</evidence>
<dbReference type="SUPFAM" id="SSF52540">
    <property type="entry name" value="P-loop containing nucleoside triphosphate hydrolases"/>
    <property type="match status" value="1"/>
</dbReference>
<comment type="catalytic activity">
    <reaction evidence="5">
        <text>3'-dephospho-CoA + ATP = ADP + CoA + H(+)</text>
        <dbReference type="Rhea" id="RHEA:18245"/>
        <dbReference type="ChEBI" id="CHEBI:15378"/>
        <dbReference type="ChEBI" id="CHEBI:30616"/>
        <dbReference type="ChEBI" id="CHEBI:57287"/>
        <dbReference type="ChEBI" id="CHEBI:57328"/>
        <dbReference type="ChEBI" id="CHEBI:456216"/>
        <dbReference type="EC" id="2.7.1.24"/>
    </reaction>
</comment>
<evidence type="ECO:0000256" key="4">
    <source>
        <dbReference type="ARBA" id="ARBA00022993"/>
    </source>
</evidence>
<comment type="function">
    <text evidence="5">Catalyzes the phosphorylation of the 3'-hydroxyl group of dephosphocoenzyme A to form coenzyme A.</text>
</comment>
<keyword evidence="5 7" id="KW-0418">Kinase</keyword>
<dbReference type="RefSeq" id="WP_092207513.1">
    <property type="nucleotide sequence ID" value="NZ_FMUX01000001.1"/>
</dbReference>
<dbReference type="PANTHER" id="PTHR10695:SF46">
    <property type="entry name" value="BIFUNCTIONAL COENZYME A SYNTHASE-RELATED"/>
    <property type="match status" value="1"/>
</dbReference>
<dbReference type="GO" id="GO:0004140">
    <property type="term" value="F:dephospho-CoA kinase activity"/>
    <property type="evidence" value="ECO:0007669"/>
    <property type="project" value="UniProtKB-UniRule"/>
</dbReference>
<dbReference type="OrthoDB" id="9812943at2"/>
<evidence type="ECO:0000256" key="6">
    <source>
        <dbReference type="NCBIfam" id="TIGR00152"/>
    </source>
</evidence>
<dbReference type="GO" id="GO:0015937">
    <property type="term" value="P:coenzyme A biosynthetic process"/>
    <property type="evidence" value="ECO:0007669"/>
    <property type="project" value="UniProtKB-UniRule"/>
</dbReference>
<comment type="pathway">
    <text evidence="5">Cofactor biosynthesis; coenzyme A biosynthesis; CoA from (R)-pantothenate: step 5/5.</text>
</comment>
<dbReference type="PROSITE" id="PS51219">
    <property type="entry name" value="DPCK"/>
    <property type="match status" value="1"/>
</dbReference>
<keyword evidence="8" id="KW-1185">Reference proteome</keyword>
<dbReference type="EMBL" id="FMUX01000001">
    <property type="protein sequence ID" value="SCX78659.1"/>
    <property type="molecule type" value="Genomic_DNA"/>
</dbReference>
<name>A0A1G5AL74_9BACT</name>
<dbReference type="InterPro" id="IPR001977">
    <property type="entry name" value="Depp_CoAkinase"/>
</dbReference>
<reference evidence="7 8" key="1">
    <citation type="submission" date="2016-10" db="EMBL/GenBank/DDBJ databases">
        <authorList>
            <person name="de Groot N.N."/>
        </authorList>
    </citation>
    <scope>NUCLEOTIDE SEQUENCE [LARGE SCALE GENOMIC DNA]</scope>
    <source>
        <strain evidence="7 8">AA1</strain>
    </source>
</reference>
<dbReference type="PANTHER" id="PTHR10695">
    <property type="entry name" value="DEPHOSPHO-COA KINASE-RELATED"/>
    <property type="match status" value="1"/>
</dbReference>
<dbReference type="EC" id="2.7.1.24" evidence="5 6"/>
<sequence>MVKVGLTGGAASGKTTVCRLFREKGVAVSIADDLARDAVAPGSPGFEAVVDWFGDGVVGADGCLDRPALRRKLISDPEARRVLESIVQPEVIRLMERFLEQEAATGASMAVCEVPLLFELNLDSMFDITLHVGVDRSTQCARLMARDGVSEAEAMRLLALQLSDGVKRERADLVIENLQGLSELKGAFYKVFEKIVKKCSAHL</sequence>
<dbReference type="GO" id="GO:0005737">
    <property type="term" value="C:cytoplasm"/>
    <property type="evidence" value="ECO:0007669"/>
    <property type="project" value="UniProtKB-SubCell"/>
</dbReference>
<keyword evidence="2 5" id="KW-0547">Nucleotide-binding</keyword>
<proteinExistence type="inferred from homology"/>